<name>A0AAV0Q4J0_9ROSI</name>
<feature type="non-terminal residue" evidence="13">
    <location>
        <position position="1"/>
    </location>
</feature>
<keyword evidence="6 12" id="KW-0479">Metal-binding</keyword>
<organism evidence="13 14">
    <name type="scientific">Linum tenue</name>
    <dbReference type="NCBI Taxonomy" id="586396"/>
    <lineage>
        <taxon>Eukaryota</taxon>
        <taxon>Viridiplantae</taxon>
        <taxon>Streptophyta</taxon>
        <taxon>Embryophyta</taxon>
        <taxon>Tracheophyta</taxon>
        <taxon>Spermatophyta</taxon>
        <taxon>Magnoliopsida</taxon>
        <taxon>eudicotyledons</taxon>
        <taxon>Gunneridae</taxon>
        <taxon>Pentapetalae</taxon>
        <taxon>rosids</taxon>
        <taxon>fabids</taxon>
        <taxon>Malpighiales</taxon>
        <taxon>Linaceae</taxon>
        <taxon>Linum</taxon>
    </lineage>
</organism>
<reference evidence="13" key="1">
    <citation type="submission" date="2022-08" db="EMBL/GenBank/DDBJ databases">
        <authorList>
            <person name="Gutierrez-Valencia J."/>
        </authorList>
    </citation>
    <scope>NUCLEOTIDE SEQUENCE</scope>
</reference>
<evidence type="ECO:0000256" key="1">
    <source>
        <dbReference type="ARBA" id="ARBA00001971"/>
    </source>
</evidence>
<evidence type="ECO:0000256" key="7">
    <source>
        <dbReference type="ARBA" id="ARBA00022989"/>
    </source>
</evidence>
<evidence type="ECO:0000313" key="14">
    <source>
        <dbReference type="Proteomes" id="UP001154282"/>
    </source>
</evidence>
<dbReference type="PRINTS" id="PR00385">
    <property type="entry name" value="P450"/>
</dbReference>
<keyword evidence="4 12" id="KW-0349">Heme</keyword>
<feature type="binding site" description="axial binding residue" evidence="12">
    <location>
        <position position="212"/>
    </location>
    <ligand>
        <name>heme</name>
        <dbReference type="ChEBI" id="CHEBI:30413"/>
    </ligand>
    <ligandPart>
        <name>Fe</name>
        <dbReference type="ChEBI" id="CHEBI:18248"/>
    </ligandPart>
</feature>
<evidence type="ECO:0000256" key="11">
    <source>
        <dbReference type="ARBA" id="ARBA00023136"/>
    </source>
</evidence>
<keyword evidence="7" id="KW-1133">Transmembrane helix</keyword>
<comment type="subcellular location">
    <subcellularLocation>
        <location evidence="2">Membrane</location>
        <topology evidence="2">Single-pass membrane protein</topology>
    </subcellularLocation>
</comment>
<dbReference type="PANTHER" id="PTHR47956">
    <property type="entry name" value="CYTOCHROME P450 71B11-RELATED"/>
    <property type="match status" value="1"/>
</dbReference>
<dbReference type="InterPro" id="IPR036396">
    <property type="entry name" value="Cyt_P450_sf"/>
</dbReference>
<comment type="cofactor">
    <cofactor evidence="1 12">
        <name>heme</name>
        <dbReference type="ChEBI" id="CHEBI:30413"/>
    </cofactor>
</comment>
<dbReference type="EMBL" id="CAMGYJ010000009">
    <property type="protein sequence ID" value="CAI0540404.1"/>
    <property type="molecule type" value="Genomic_DNA"/>
</dbReference>
<dbReference type="AlphaFoldDB" id="A0AAV0Q4J0"/>
<dbReference type="SUPFAM" id="SSF48264">
    <property type="entry name" value="Cytochrome P450"/>
    <property type="match status" value="2"/>
</dbReference>
<dbReference type="GO" id="GO:0016705">
    <property type="term" value="F:oxidoreductase activity, acting on paired donors, with incorporation or reduction of molecular oxygen"/>
    <property type="evidence" value="ECO:0007669"/>
    <property type="project" value="InterPro"/>
</dbReference>
<keyword evidence="8" id="KW-0560">Oxidoreductase</keyword>
<dbReference type="FunFam" id="1.10.630.10:FF:000126">
    <property type="entry name" value="Predicted protein"/>
    <property type="match status" value="1"/>
</dbReference>
<evidence type="ECO:0000256" key="12">
    <source>
        <dbReference type="PIRSR" id="PIRSR602403-1"/>
    </source>
</evidence>
<dbReference type="Proteomes" id="UP001154282">
    <property type="component" value="Unassembled WGS sequence"/>
</dbReference>
<dbReference type="PANTHER" id="PTHR47956:SF107">
    <property type="entry name" value="CYTOCHROME P450 71B13-RELATED"/>
    <property type="match status" value="1"/>
</dbReference>
<dbReference type="PRINTS" id="PR00465">
    <property type="entry name" value="EP450IV"/>
</dbReference>
<protein>
    <recommendedName>
        <fullName evidence="15">Cytochrome P450</fullName>
    </recommendedName>
</protein>
<evidence type="ECO:0008006" key="15">
    <source>
        <dbReference type="Google" id="ProtNLM"/>
    </source>
</evidence>
<evidence type="ECO:0000256" key="4">
    <source>
        <dbReference type="ARBA" id="ARBA00022617"/>
    </source>
</evidence>
<dbReference type="GO" id="GO:0020037">
    <property type="term" value="F:heme binding"/>
    <property type="evidence" value="ECO:0007669"/>
    <property type="project" value="InterPro"/>
</dbReference>
<dbReference type="InterPro" id="IPR050193">
    <property type="entry name" value="Cytochrome_P450_71"/>
</dbReference>
<keyword evidence="10" id="KW-0503">Monooxygenase</keyword>
<evidence type="ECO:0000256" key="2">
    <source>
        <dbReference type="ARBA" id="ARBA00004167"/>
    </source>
</evidence>
<evidence type="ECO:0000313" key="13">
    <source>
        <dbReference type="EMBL" id="CAI0540404.1"/>
    </source>
</evidence>
<gene>
    <name evidence="13" type="ORF">LITE_LOCUS41667</name>
</gene>
<keyword evidence="5" id="KW-0812">Transmembrane</keyword>
<dbReference type="GO" id="GO:0004497">
    <property type="term" value="F:monooxygenase activity"/>
    <property type="evidence" value="ECO:0007669"/>
    <property type="project" value="UniProtKB-KW"/>
</dbReference>
<dbReference type="GO" id="GO:0005506">
    <property type="term" value="F:iron ion binding"/>
    <property type="evidence" value="ECO:0007669"/>
    <property type="project" value="InterPro"/>
</dbReference>
<keyword evidence="9 12" id="KW-0408">Iron</keyword>
<accession>A0AAV0Q4J0</accession>
<dbReference type="Pfam" id="PF00067">
    <property type="entry name" value="p450"/>
    <property type="match status" value="2"/>
</dbReference>
<evidence type="ECO:0000256" key="6">
    <source>
        <dbReference type="ARBA" id="ARBA00022723"/>
    </source>
</evidence>
<keyword evidence="14" id="KW-1185">Reference proteome</keyword>
<sequence length="272" mass="30600">TLLLHRIPTRICCHRTQSQSQSQIIPTKKQLIPGPARLPLIGNLHNLIGALPHPALRNLASQYGPLMHLQLGEISAVVVSTPAMAQEILKTQDLFIAGTDTSSITMEWAMSEMMKNPIVMRKAQPEAIKETFRLHPPIPLLFPRESKERCEIAGYEIAKKTKVIVNAWAIGRDPGAWEEPEHFIPERFDGSEIDFKGMHFELLPFRAGRRICPGIALGMANVELPLAQLLYYFDWELPGGLIAEKFNMEESFGATMRRKNPLYLVAKEVDSN</sequence>
<evidence type="ECO:0000256" key="5">
    <source>
        <dbReference type="ARBA" id="ARBA00022692"/>
    </source>
</evidence>
<evidence type="ECO:0000256" key="9">
    <source>
        <dbReference type="ARBA" id="ARBA00023004"/>
    </source>
</evidence>
<evidence type="ECO:0000256" key="8">
    <source>
        <dbReference type="ARBA" id="ARBA00023002"/>
    </source>
</evidence>
<comment type="similarity">
    <text evidence="3">Belongs to the cytochrome P450 family.</text>
</comment>
<dbReference type="InterPro" id="IPR002403">
    <property type="entry name" value="Cyt_P450_E_grp-IV"/>
</dbReference>
<dbReference type="InterPro" id="IPR001128">
    <property type="entry name" value="Cyt_P450"/>
</dbReference>
<evidence type="ECO:0000256" key="3">
    <source>
        <dbReference type="ARBA" id="ARBA00010617"/>
    </source>
</evidence>
<proteinExistence type="inferred from homology"/>
<comment type="caution">
    <text evidence="13">The sequence shown here is derived from an EMBL/GenBank/DDBJ whole genome shotgun (WGS) entry which is preliminary data.</text>
</comment>
<dbReference type="GO" id="GO:0016020">
    <property type="term" value="C:membrane"/>
    <property type="evidence" value="ECO:0007669"/>
    <property type="project" value="UniProtKB-SubCell"/>
</dbReference>
<keyword evidence="11" id="KW-0472">Membrane</keyword>
<evidence type="ECO:0000256" key="10">
    <source>
        <dbReference type="ARBA" id="ARBA00023033"/>
    </source>
</evidence>
<dbReference type="Gene3D" id="1.10.630.10">
    <property type="entry name" value="Cytochrome P450"/>
    <property type="match status" value="2"/>
</dbReference>